<dbReference type="AlphaFoldDB" id="A0A072V4I7"/>
<reference evidence="2 4" key="1">
    <citation type="journal article" date="2011" name="Nature">
        <title>The Medicago genome provides insight into the evolution of rhizobial symbioses.</title>
        <authorList>
            <person name="Young N.D."/>
            <person name="Debelle F."/>
            <person name="Oldroyd G.E."/>
            <person name="Geurts R."/>
            <person name="Cannon S.B."/>
            <person name="Udvardi M.K."/>
            <person name="Benedito V.A."/>
            <person name="Mayer K.F."/>
            <person name="Gouzy J."/>
            <person name="Schoof H."/>
            <person name="Van de Peer Y."/>
            <person name="Proost S."/>
            <person name="Cook D.R."/>
            <person name="Meyers B.C."/>
            <person name="Spannagl M."/>
            <person name="Cheung F."/>
            <person name="De Mita S."/>
            <person name="Krishnakumar V."/>
            <person name="Gundlach H."/>
            <person name="Zhou S."/>
            <person name="Mudge J."/>
            <person name="Bharti A.K."/>
            <person name="Murray J.D."/>
            <person name="Naoumkina M.A."/>
            <person name="Rosen B."/>
            <person name="Silverstein K.A."/>
            <person name="Tang H."/>
            <person name="Rombauts S."/>
            <person name="Zhao P.X."/>
            <person name="Zhou P."/>
            <person name="Barbe V."/>
            <person name="Bardou P."/>
            <person name="Bechner M."/>
            <person name="Bellec A."/>
            <person name="Berger A."/>
            <person name="Berges H."/>
            <person name="Bidwell S."/>
            <person name="Bisseling T."/>
            <person name="Choisne N."/>
            <person name="Couloux A."/>
            <person name="Denny R."/>
            <person name="Deshpande S."/>
            <person name="Dai X."/>
            <person name="Doyle J.J."/>
            <person name="Dudez A.M."/>
            <person name="Farmer A.D."/>
            <person name="Fouteau S."/>
            <person name="Franken C."/>
            <person name="Gibelin C."/>
            <person name="Gish J."/>
            <person name="Goldstein S."/>
            <person name="Gonzalez A.J."/>
            <person name="Green P.J."/>
            <person name="Hallab A."/>
            <person name="Hartog M."/>
            <person name="Hua A."/>
            <person name="Humphray S.J."/>
            <person name="Jeong D.H."/>
            <person name="Jing Y."/>
            <person name="Jocker A."/>
            <person name="Kenton S.M."/>
            <person name="Kim D.J."/>
            <person name="Klee K."/>
            <person name="Lai H."/>
            <person name="Lang C."/>
            <person name="Lin S."/>
            <person name="Macmil S.L."/>
            <person name="Magdelenat G."/>
            <person name="Matthews L."/>
            <person name="McCorrison J."/>
            <person name="Monaghan E.L."/>
            <person name="Mun J.H."/>
            <person name="Najar F.Z."/>
            <person name="Nicholson C."/>
            <person name="Noirot C."/>
            <person name="O'Bleness M."/>
            <person name="Paule C.R."/>
            <person name="Poulain J."/>
            <person name="Prion F."/>
            <person name="Qin B."/>
            <person name="Qu C."/>
            <person name="Retzel E.F."/>
            <person name="Riddle C."/>
            <person name="Sallet E."/>
            <person name="Samain S."/>
            <person name="Samson N."/>
            <person name="Sanders I."/>
            <person name="Saurat O."/>
            <person name="Scarpelli C."/>
            <person name="Schiex T."/>
            <person name="Segurens B."/>
            <person name="Severin A.J."/>
            <person name="Sherrier D.J."/>
            <person name="Shi R."/>
            <person name="Sims S."/>
            <person name="Singer S.R."/>
            <person name="Sinharoy S."/>
            <person name="Sterck L."/>
            <person name="Viollet A."/>
            <person name="Wang B.B."/>
            <person name="Wang K."/>
            <person name="Wang M."/>
            <person name="Wang X."/>
            <person name="Warfsmann J."/>
            <person name="Weissenbach J."/>
            <person name="White D.D."/>
            <person name="White J.D."/>
            <person name="Wiley G.B."/>
            <person name="Wincker P."/>
            <person name="Xing Y."/>
            <person name="Yang L."/>
            <person name="Yao Z."/>
            <person name="Ying F."/>
            <person name="Zhai J."/>
            <person name="Zhou L."/>
            <person name="Zuber A."/>
            <person name="Denarie J."/>
            <person name="Dixon R.A."/>
            <person name="May G.D."/>
            <person name="Schwartz D.C."/>
            <person name="Rogers J."/>
            <person name="Quetier F."/>
            <person name="Town C.D."/>
            <person name="Roe B.A."/>
        </authorList>
    </citation>
    <scope>NUCLEOTIDE SEQUENCE [LARGE SCALE GENOMIC DNA]</scope>
    <source>
        <strain evidence="2">A17</strain>
        <strain evidence="3 4">cv. Jemalong A17</strain>
    </source>
</reference>
<gene>
    <name evidence="2" type="ordered locus">MTR_3g023315</name>
</gene>
<sequence>MCYDFIVSCKFVYIDNFKGQLHHGNGNYTWSDGSIYEGDWIDGEMTGKGWFIQPLRVGVGIGQARLDFDRPESGLRNKSQA</sequence>
<evidence type="ECO:0000256" key="1">
    <source>
        <dbReference type="ARBA" id="ARBA00022737"/>
    </source>
</evidence>
<dbReference type="PaxDb" id="3880-AES69164"/>
<dbReference type="Gene3D" id="2.20.110.10">
    <property type="entry name" value="Histone H3 K4-specific methyltransferase SET7/9 N-terminal domain"/>
    <property type="match status" value="1"/>
</dbReference>
<evidence type="ECO:0000313" key="2">
    <source>
        <dbReference type="EMBL" id="KEH33100.1"/>
    </source>
</evidence>
<keyword evidence="4" id="KW-1185">Reference proteome</keyword>
<reference evidence="2 4" key="2">
    <citation type="journal article" date="2014" name="BMC Genomics">
        <title>An improved genome release (version Mt4.0) for the model legume Medicago truncatula.</title>
        <authorList>
            <person name="Tang H."/>
            <person name="Krishnakumar V."/>
            <person name="Bidwell S."/>
            <person name="Rosen B."/>
            <person name="Chan A."/>
            <person name="Zhou S."/>
            <person name="Gentzbittel L."/>
            <person name="Childs K.L."/>
            <person name="Yandell M."/>
            <person name="Gundlach H."/>
            <person name="Mayer K.F."/>
            <person name="Schwartz D.C."/>
            <person name="Town C.D."/>
        </authorList>
    </citation>
    <scope>GENOME REANNOTATION</scope>
    <source>
        <strain evidence="2">A17</strain>
        <strain evidence="3 4">cv. Jemalong A17</strain>
    </source>
</reference>
<dbReference type="EnsemblPlants" id="KEH33100">
    <property type="protein sequence ID" value="KEH33100"/>
    <property type="gene ID" value="MTR_3g023315"/>
</dbReference>
<evidence type="ECO:0000313" key="4">
    <source>
        <dbReference type="Proteomes" id="UP000002051"/>
    </source>
</evidence>
<dbReference type="InterPro" id="IPR003409">
    <property type="entry name" value="MORN"/>
</dbReference>
<protein>
    <submittedName>
        <fullName evidence="2">MORN domain protein</fullName>
    </submittedName>
</protein>
<dbReference type="GO" id="GO:0016020">
    <property type="term" value="C:membrane"/>
    <property type="evidence" value="ECO:0007669"/>
    <property type="project" value="UniProtKB-ARBA"/>
</dbReference>
<name>A0A072V4I7_MEDTR</name>
<reference evidence="3" key="3">
    <citation type="submission" date="2015-04" db="UniProtKB">
        <authorList>
            <consortium name="EnsemblPlants"/>
        </authorList>
    </citation>
    <scope>IDENTIFICATION</scope>
    <source>
        <strain evidence="3">cv. Jemalong A17</strain>
    </source>
</reference>
<dbReference type="Pfam" id="PF02493">
    <property type="entry name" value="MORN"/>
    <property type="match status" value="2"/>
</dbReference>
<accession>A0A072V4I7</accession>
<dbReference type="EMBL" id="CM001219">
    <property type="protein sequence ID" value="KEH33100.1"/>
    <property type="molecule type" value="Genomic_DNA"/>
</dbReference>
<organism evidence="2 4">
    <name type="scientific">Medicago truncatula</name>
    <name type="common">Barrel medic</name>
    <name type="synonym">Medicago tribuloides</name>
    <dbReference type="NCBI Taxonomy" id="3880"/>
    <lineage>
        <taxon>Eukaryota</taxon>
        <taxon>Viridiplantae</taxon>
        <taxon>Streptophyta</taxon>
        <taxon>Embryophyta</taxon>
        <taxon>Tracheophyta</taxon>
        <taxon>Spermatophyta</taxon>
        <taxon>Magnoliopsida</taxon>
        <taxon>eudicotyledons</taxon>
        <taxon>Gunneridae</taxon>
        <taxon>Pentapetalae</taxon>
        <taxon>rosids</taxon>
        <taxon>fabids</taxon>
        <taxon>Fabales</taxon>
        <taxon>Fabaceae</taxon>
        <taxon>Papilionoideae</taxon>
        <taxon>50 kb inversion clade</taxon>
        <taxon>NPAAA clade</taxon>
        <taxon>Hologalegina</taxon>
        <taxon>IRL clade</taxon>
        <taxon>Trifolieae</taxon>
        <taxon>Medicago</taxon>
    </lineage>
</organism>
<evidence type="ECO:0000313" key="3">
    <source>
        <dbReference type="EnsemblPlants" id="KEH33100"/>
    </source>
</evidence>
<proteinExistence type="predicted"/>
<dbReference type="HOGENOM" id="CLU_2577438_0_0_1"/>
<dbReference type="STRING" id="3880.A0A072V4I7"/>
<keyword evidence="1" id="KW-0677">Repeat</keyword>
<dbReference type="Proteomes" id="UP000002051">
    <property type="component" value="Chromosome 3"/>
</dbReference>
<dbReference type="SUPFAM" id="SSF82185">
    <property type="entry name" value="Histone H3 K4-specific methyltransferase SET7/9 N-terminal domain"/>
    <property type="match status" value="1"/>
</dbReference>